<dbReference type="InterPro" id="IPR007412">
    <property type="entry name" value="FlgM"/>
</dbReference>
<evidence type="ECO:0000256" key="7">
    <source>
        <dbReference type="ARBA" id="ARBA00024739"/>
    </source>
</evidence>
<dbReference type="SUPFAM" id="SSF101498">
    <property type="entry name" value="Anti-sigma factor FlgM"/>
    <property type="match status" value="1"/>
</dbReference>
<dbReference type="EMBL" id="JACHGY010000001">
    <property type="protein sequence ID" value="MBB6429718.1"/>
    <property type="molecule type" value="Genomic_DNA"/>
</dbReference>
<protein>
    <recommendedName>
        <fullName evidence="2">Negative regulator of flagellin synthesis</fullName>
    </recommendedName>
    <alternativeName>
        <fullName evidence="8">Anti-sigma-28 factor</fullName>
    </alternativeName>
</protein>
<organism evidence="11 12">
    <name type="scientific">Algisphaera agarilytica</name>
    <dbReference type="NCBI Taxonomy" id="1385975"/>
    <lineage>
        <taxon>Bacteria</taxon>
        <taxon>Pseudomonadati</taxon>
        <taxon>Planctomycetota</taxon>
        <taxon>Phycisphaerae</taxon>
        <taxon>Phycisphaerales</taxon>
        <taxon>Phycisphaeraceae</taxon>
        <taxon>Algisphaera</taxon>
    </lineage>
</organism>
<evidence type="ECO:0000256" key="1">
    <source>
        <dbReference type="ARBA" id="ARBA00005322"/>
    </source>
</evidence>
<evidence type="ECO:0000256" key="6">
    <source>
        <dbReference type="ARBA" id="ARBA00023163"/>
    </source>
</evidence>
<dbReference type="Pfam" id="PF04316">
    <property type="entry name" value="FlgM"/>
    <property type="match status" value="1"/>
</dbReference>
<reference evidence="11 12" key="1">
    <citation type="submission" date="2020-08" db="EMBL/GenBank/DDBJ databases">
        <title>Genomic Encyclopedia of Type Strains, Phase IV (KMG-IV): sequencing the most valuable type-strain genomes for metagenomic binning, comparative biology and taxonomic classification.</title>
        <authorList>
            <person name="Goeker M."/>
        </authorList>
    </citation>
    <scope>NUCLEOTIDE SEQUENCE [LARGE SCALE GENOMIC DNA]</scope>
    <source>
        <strain evidence="11 12">DSM 103725</strain>
    </source>
</reference>
<keyword evidence="11" id="KW-0969">Cilium</keyword>
<feature type="domain" description="Anti-sigma-28 factor FlgM C-terminal" evidence="10">
    <location>
        <begin position="36"/>
        <end position="78"/>
    </location>
</feature>
<keyword evidence="5" id="KW-0805">Transcription regulation</keyword>
<feature type="compositionally biased region" description="Polar residues" evidence="9">
    <location>
        <begin position="26"/>
        <end position="35"/>
    </location>
</feature>
<evidence type="ECO:0000256" key="4">
    <source>
        <dbReference type="ARBA" id="ARBA00022795"/>
    </source>
</evidence>
<keyword evidence="12" id="KW-1185">Reference proteome</keyword>
<dbReference type="NCBIfam" id="TIGR03824">
    <property type="entry name" value="FlgM_jcvi"/>
    <property type="match status" value="1"/>
</dbReference>
<dbReference type="InterPro" id="IPR035890">
    <property type="entry name" value="Anti-sigma-28_factor_FlgM_sf"/>
</dbReference>
<comment type="caution">
    <text evidence="11">The sequence shown here is derived from an EMBL/GenBank/DDBJ whole genome shotgun (WGS) entry which is preliminary data.</text>
</comment>
<proteinExistence type="inferred from homology"/>
<dbReference type="Proteomes" id="UP000541810">
    <property type="component" value="Unassembled WGS sequence"/>
</dbReference>
<dbReference type="RefSeq" id="WP_184677283.1">
    <property type="nucleotide sequence ID" value="NZ_JACHGY010000001.1"/>
</dbReference>
<feature type="region of interest" description="Disordered" evidence="9">
    <location>
        <begin position="1"/>
        <end position="35"/>
    </location>
</feature>
<dbReference type="GO" id="GO:0045892">
    <property type="term" value="P:negative regulation of DNA-templated transcription"/>
    <property type="evidence" value="ECO:0007669"/>
    <property type="project" value="InterPro"/>
</dbReference>
<name>A0A7X0H5W5_9BACT</name>
<dbReference type="InterPro" id="IPR031316">
    <property type="entry name" value="FlgM_C"/>
</dbReference>
<dbReference type="GO" id="GO:0044781">
    <property type="term" value="P:bacterial-type flagellum organization"/>
    <property type="evidence" value="ECO:0007669"/>
    <property type="project" value="UniProtKB-KW"/>
</dbReference>
<keyword evidence="11" id="KW-0282">Flagellum</keyword>
<keyword evidence="11" id="KW-0966">Cell projection</keyword>
<evidence type="ECO:0000256" key="5">
    <source>
        <dbReference type="ARBA" id="ARBA00023015"/>
    </source>
</evidence>
<evidence type="ECO:0000313" key="12">
    <source>
        <dbReference type="Proteomes" id="UP000541810"/>
    </source>
</evidence>
<keyword evidence="6" id="KW-0804">Transcription</keyword>
<evidence type="ECO:0000256" key="2">
    <source>
        <dbReference type="ARBA" id="ARBA00017823"/>
    </source>
</evidence>
<evidence type="ECO:0000259" key="10">
    <source>
        <dbReference type="Pfam" id="PF04316"/>
    </source>
</evidence>
<evidence type="ECO:0000256" key="3">
    <source>
        <dbReference type="ARBA" id="ARBA00022491"/>
    </source>
</evidence>
<keyword evidence="3" id="KW-0678">Repressor</keyword>
<evidence type="ECO:0000256" key="8">
    <source>
        <dbReference type="ARBA" id="ARBA00030117"/>
    </source>
</evidence>
<dbReference type="AlphaFoldDB" id="A0A7X0H5W5"/>
<evidence type="ECO:0000313" key="11">
    <source>
        <dbReference type="EMBL" id="MBB6429718.1"/>
    </source>
</evidence>
<accession>A0A7X0H5W5</accession>
<keyword evidence="4" id="KW-1005">Bacterial flagellum biogenesis</keyword>
<evidence type="ECO:0000256" key="9">
    <source>
        <dbReference type="SAM" id="MobiDB-lite"/>
    </source>
</evidence>
<comment type="similarity">
    <text evidence="1">Belongs to the FlgM family.</text>
</comment>
<gene>
    <name evidence="11" type="ORF">HNQ40_001524</name>
</gene>
<sequence length="91" mass="9482">MSDIAPLNGPSAASYLPTGKIERPAASSTDVSRGSDQIELSDTAKILAKLADIPEVREDLVARVRAEIANGTYESDAKLNAAIEGLAQDLG</sequence>
<comment type="function">
    <text evidence="7">Responsible for the coupling of flagellin expression to flagellar assembly by preventing expression of the flagellin genes when a component of the middle class of proteins is defective. It negatively regulates flagellar genes by inhibiting the activity of FliA by directly binding to FliA.</text>
</comment>